<comment type="caution">
    <text evidence="2">The sequence shown here is derived from an EMBL/GenBank/DDBJ whole genome shotgun (WGS) entry which is preliminary data.</text>
</comment>
<dbReference type="Proteomes" id="UP000471381">
    <property type="component" value="Unassembled WGS sequence"/>
</dbReference>
<dbReference type="EMBL" id="JAAAWO010000006">
    <property type="protein sequence ID" value="NDW15799.1"/>
    <property type="molecule type" value="Genomic_DNA"/>
</dbReference>
<dbReference type="Pfam" id="PF13182">
    <property type="entry name" value="DUF4007"/>
    <property type="match status" value="1"/>
</dbReference>
<dbReference type="RefSeq" id="WP_163106518.1">
    <property type="nucleotide sequence ID" value="NZ_JAAAWO010000006.1"/>
</dbReference>
<organism evidence="2 3">
    <name type="scientific">Alteromonas genovensis</name>
    <dbReference type="NCBI Taxonomy" id="471225"/>
    <lineage>
        <taxon>Bacteria</taxon>
        <taxon>Pseudomonadati</taxon>
        <taxon>Pseudomonadota</taxon>
        <taxon>Gammaproteobacteria</taxon>
        <taxon>Alteromonadales</taxon>
        <taxon>Alteromonadaceae</taxon>
        <taxon>Alteromonas/Salinimonas group</taxon>
        <taxon>Alteromonas</taxon>
    </lineage>
</organism>
<evidence type="ECO:0000259" key="1">
    <source>
        <dbReference type="Pfam" id="PF13182"/>
    </source>
</evidence>
<evidence type="ECO:0000313" key="2">
    <source>
        <dbReference type="EMBL" id="NDW15799.1"/>
    </source>
</evidence>
<feature type="domain" description="DUF4007" evidence="1">
    <location>
        <begin position="5"/>
        <end position="318"/>
    </location>
</feature>
<dbReference type="AlphaFoldDB" id="A0A6N9TJT6"/>
<keyword evidence="3" id="KW-1185">Reference proteome</keyword>
<evidence type="ECO:0000313" key="3">
    <source>
        <dbReference type="Proteomes" id="UP000471381"/>
    </source>
</evidence>
<name>A0A6N9TJT6_9ALTE</name>
<accession>A0A6N9TJT6</accession>
<protein>
    <submittedName>
        <fullName evidence="2">DUF4007 family protein</fullName>
    </submittedName>
</protein>
<gene>
    <name evidence="2" type="ORF">GTQ48_09745</name>
</gene>
<sequence>MEPKFSGHETFPLRYGWLYKSANLLNEKTKLSTSNSEDVQDAIVELGVGKNMVSAIRYWSEACSVIRTQKNDATQSLTDIGKYLFLSAKAAGSDIGIKDKKGASDPFLEKIGSVWLIHFLLNFDENILTSYRYFFNLCSMQVFEKDKLIFDIANDVNTLCSKSVNASTIKKDLDCFLHSYASKSSSVGKKSTGGGEEHFASPLIELGLIRDLGKGSYSSLLDERPNLPIEIFAYAMLRFIFEIKGAVTAGFDSILSDQCSPGKIFRLSERGLGVLLDGAVKKYPNLFSETDTQGMRQIRLMASFEENENFHFILDEYYRGTK</sequence>
<proteinExistence type="predicted"/>
<reference evidence="2 3" key="1">
    <citation type="submission" date="2020-01" db="EMBL/GenBank/DDBJ databases">
        <title>Genomes of bacteria type strains.</title>
        <authorList>
            <person name="Chen J."/>
            <person name="Zhu S."/>
            <person name="Yang J."/>
        </authorList>
    </citation>
    <scope>NUCLEOTIDE SEQUENCE [LARGE SCALE GENOMIC DNA]</scope>
    <source>
        <strain evidence="2 3">LMG 24078</strain>
    </source>
</reference>
<dbReference type="InterPro" id="IPR025248">
    <property type="entry name" value="DUF4007"/>
</dbReference>